<dbReference type="SUPFAM" id="SSF141868">
    <property type="entry name" value="EAL domain-like"/>
    <property type="match status" value="1"/>
</dbReference>
<dbReference type="CDD" id="cd01948">
    <property type="entry name" value="EAL"/>
    <property type="match status" value="1"/>
</dbReference>
<dbReference type="AlphaFoldDB" id="A0A919J6S2"/>
<sequence length="366" mass="39581">MRVGTDLDWPAMLAAALSGSGMRAVFQPIVDLARGVVVGYEALTRFDGPVRNPEVWFDAARKHGCGAELQAIALRAALRERSSLPRNCFLTVNVGPEVLTHPAIRRIWAEEGDLRGLVVELTEHYAVDDYTALEPDLNRLRAAGALIAVDDAGSGYAGLTALLALRPAMIKLDRALVHDVDRDEAKRALVEMVGTFAGRIDAWLLAEGIERAGELEVLAALEVPLAQGYHLSRPADPWALITDEAERVLAVGAQDRGGRGLRPLLEHPPVVTDAVAARAAFADPAVDLVVLCDEYRRPIATIDDRSTSTPIVLPDIKVNVDTSPGDAAERAITRADWTRPLLCTDDAGRYLGVVRMPRLIHALRTG</sequence>
<accession>A0A919J6S2</accession>
<evidence type="ECO:0000313" key="2">
    <source>
        <dbReference type="EMBL" id="GIE15896.1"/>
    </source>
</evidence>
<dbReference type="GO" id="GO:0071111">
    <property type="term" value="F:cyclic-guanylate-specific phosphodiesterase activity"/>
    <property type="evidence" value="ECO:0007669"/>
    <property type="project" value="InterPro"/>
</dbReference>
<dbReference type="Pfam" id="PF00563">
    <property type="entry name" value="EAL"/>
    <property type="match status" value="1"/>
</dbReference>
<dbReference type="Gene3D" id="3.20.20.450">
    <property type="entry name" value="EAL domain"/>
    <property type="match status" value="1"/>
</dbReference>
<gene>
    <name evidence="2" type="ORF">Afe05nite_77360</name>
</gene>
<dbReference type="SMART" id="SM00052">
    <property type="entry name" value="EAL"/>
    <property type="match status" value="1"/>
</dbReference>
<proteinExistence type="predicted"/>
<name>A0A919J6S2_9ACTN</name>
<dbReference type="PANTHER" id="PTHR33121">
    <property type="entry name" value="CYCLIC DI-GMP PHOSPHODIESTERASE PDEF"/>
    <property type="match status" value="1"/>
</dbReference>
<dbReference type="PROSITE" id="PS50883">
    <property type="entry name" value="EAL"/>
    <property type="match status" value="1"/>
</dbReference>
<keyword evidence="3" id="KW-1185">Reference proteome</keyword>
<dbReference type="InterPro" id="IPR001633">
    <property type="entry name" value="EAL_dom"/>
</dbReference>
<evidence type="ECO:0000259" key="1">
    <source>
        <dbReference type="PROSITE" id="PS50883"/>
    </source>
</evidence>
<organism evidence="2 3">
    <name type="scientific">Paractinoplanes ferrugineus</name>
    <dbReference type="NCBI Taxonomy" id="113564"/>
    <lineage>
        <taxon>Bacteria</taxon>
        <taxon>Bacillati</taxon>
        <taxon>Actinomycetota</taxon>
        <taxon>Actinomycetes</taxon>
        <taxon>Micromonosporales</taxon>
        <taxon>Micromonosporaceae</taxon>
        <taxon>Paractinoplanes</taxon>
    </lineage>
</organism>
<dbReference type="RefSeq" id="WP_203822240.1">
    <property type="nucleotide sequence ID" value="NZ_BOMM01000074.1"/>
</dbReference>
<reference evidence="2" key="1">
    <citation type="submission" date="2021-01" db="EMBL/GenBank/DDBJ databases">
        <title>Whole genome shotgun sequence of Actinoplanes ferrugineus NBRC 15555.</title>
        <authorList>
            <person name="Komaki H."/>
            <person name="Tamura T."/>
        </authorList>
    </citation>
    <scope>NUCLEOTIDE SEQUENCE</scope>
    <source>
        <strain evidence="2">NBRC 15555</strain>
    </source>
</reference>
<comment type="caution">
    <text evidence="2">The sequence shown here is derived from an EMBL/GenBank/DDBJ whole genome shotgun (WGS) entry which is preliminary data.</text>
</comment>
<protein>
    <recommendedName>
        <fullName evidence="1">EAL domain-containing protein</fullName>
    </recommendedName>
</protein>
<dbReference type="Proteomes" id="UP000598174">
    <property type="component" value="Unassembled WGS sequence"/>
</dbReference>
<feature type="domain" description="EAL" evidence="1">
    <location>
        <begin position="6"/>
        <end position="248"/>
    </location>
</feature>
<dbReference type="InterPro" id="IPR050706">
    <property type="entry name" value="Cyclic-di-GMP_PDE-like"/>
</dbReference>
<evidence type="ECO:0000313" key="3">
    <source>
        <dbReference type="Proteomes" id="UP000598174"/>
    </source>
</evidence>
<dbReference type="EMBL" id="BOMM01000074">
    <property type="protein sequence ID" value="GIE15896.1"/>
    <property type="molecule type" value="Genomic_DNA"/>
</dbReference>
<dbReference type="InterPro" id="IPR035919">
    <property type="entry name" value="EAL_sf"/>
</dbReference>
<dbReference type="PANTHER" id="PTHR33121:SF76">
    <property type="entry name" value="SIGNALING PROTEIN"/>
    <property type="match status" value="1"/>
</dbReference>